<proteinExistence type="predicted"/>
<comment type="caution">
    <text evidence="1">The sequence shown here is derived from an EMBL/GenBank/DDBJ whole genome shotgun (WGS) entry which is preliminary data.</text>
</comment>
<dbReference type="Proteomes" id="UP000747542">
    <property type="component" value="Unassembled WGS sequence"/>
</dbReference>
<reference evidence="1" key="1">
    <citation type="journal article" date="2021" name="Sci. Adv.">
        <title>The American lobster genome reveals insights on longevity, neural, and immune adaptations.</title>
        <authorList>
            <person name="Polinski J.M."/>
            <person name="Zimin A.V."/>
            <person name="Clark K.F."/>
            <person name="Kohn A.B."/>
            <person name="Sadowski N."/>
            <person name="Timp W."/>
            <person name="Ptitsyn A."/>
            <person name="Khanna P."/>
            <person name="Romanova D.Y."/>
            <person name="Williams P."/>
            <person name="Greenwood S.J."/>
            <person name="Moroz L.L."/>
            <person name="Walt D.R."/>
            <person name="Bodnar A.G."/>
        </authorList>
    </citation>
    <scope>NUCLEOTIDE SEQUENCE</scope>
    <source>
        <strain evidence="1">GMGI-L3</strain>
    </source>
</reference>
<sequence>MPPFKTIGSLTEICTERVWRWLYHCLNYQATPRDRMRQRAYILATLNSNIRQQLLNCILRIHTQEVMLSSKCMLLELLGDRSTQWVDVSRSGYSYVDEVFHFYRTLTLSLLINLTRLGVICNVKSKIDSKYLLEINSTFYRVLNQMRHLQWVTLGGVADQTILATLGANCHQLEHLNVCGSIRVNDQALAALLLKDPLAVEGRSMKQVIDKNIATNPCCATLTFVCVSETEVTLIGAVLLLRCVPNLTSLGGAVEDGSLSSVIHMLQPEEGVASYKLNHLWDDRISPDQASLLNVACPELTSVTTTVYSLPSLHLLYPITSLTVDLYFRGGSTSIYNYLQLRGANLKELVLSNNISCPLDLGWLMELTPNLERVESSLYLEEGYEILGWKNVQVASVRVNSSKTLIALLSHIPRVKDLSIIFEPEPYTETYECINDDLVINACISGGLTHLETLSIAECAVSLQGLNCLLLHCPELSYVAPLLFWTNITQDDIRHLQSQAAHSNWRLKLVLREHSSGNITCSMLI</sequence>
<gene>
    <name evidence="1" type="ORF">Hamer_G019184</name>
</gene>
<evidence type="ECO:0000313" key="2">
    <source>
        <dbReference type="Proteomes" id="UP000747542"/>
    </source>
</evidence>
<dbReference type="EMBL" id="JAHLQT010037402">
    <property type="protein sequence ID" value="KAG7157550.1"/>
    <property type="molecule type" value="Genomic_DNA"/>
</dbReference>
<keyword evidence="2" id="KW-1185">Reference proteome</keyword>
<name>A0A8J5MNA8_HOMAM</name>
<evidence type="ECO:0000313" key="1">
    <source>
        <dbReference type="EMBL" id="KAG7157550.1"/>
    </source>
</evidence>
<accession>A0A8J5MNA8</accession>
<dbReference type="OrthoDB" id="16120at2759"/>
<dbReference type="AlphaFoldDB" id="A0A8J5MNA8"/>
<organism evidence="1 2">
    <name type="scientific">Homarus americanus</name>
    <name type="common">American lobster</name>
    <dbReference type="NCBI Taxonomy" id="6706"/>
    <lineage>
        <taxon>Eukaryota</taxon>
        <taxon>Metazoa</taxon>
        <taxon>Ecdysozoa</taxon>
        <taxon>Arthropoda</taxon>
        <taxon>Crustacea</taxon>
        <taxon>Multicrustacea</taxon>
        <taxon>Malacostraca</taxon>
        <taxon>Eumalacostraca</taxon>
        <taxon>Eucarida</taxon>
        <taxon>Decapoda</taxon>
        <taxon>Pleocyemata</taxon>
        <taxon>Astacidea</taxon>
        <taxon>Nephropoidea</taxon>
        <taxon>Nephropidae</taxon>
        <taxon>Homarus</taxon>
    </lineage>
</organism>
<protein>
    <submittedName>
        <fullName evidence="1">Uncharacterized protein</fullName>
    </submittedName>
</protein>